<evidence type="ECO:0000313" key="3">
    <source>
        <dbReference type="EMBL" id="OOK69089.1"/>
    </source>
</evidence>
<feature type="domain" description="N-acetyltransferase" evidence="1">
    <location>
        <begin position="7"/>
        <end position="96"/>
    </location>
</feature>
<dbReference type="GeneID" id="29697162"/>
<keyword evidence="7" id="KW-1185">Reference proteome</keyword>
<dbReference type="InterPro" id="IPR045057">
    <property type="entry name" value="Gcn5-rel_NAT"/>
</dbReference>
<dbReference type="InterPro" id="IPR016181">
    <property type="entry name" value="Acyl_CoA_acyltransferase"/>
</dbReference>
<evidence type="ECO:0000313" key="4">
    <source>
        <dbReference type="EMBL" id="OOK69650.1"/>
    </source>
</evidence>
<dbReference type="Pfam" id="PF14542">
    <property type="entry name" value="Acetyltransf_CG"/>
    <property type="match status" value="1"/>
</dbReference>
<dbReference type="PANTHER" id="PTHR31435">
    <property type="entry name" value="PROTEIN NATD1"/>
    <property type="match status" value="1"/>
</dbReference>
<reference evidence="5 6" key="1">
    <citation type="submission" date="2017-02" db="EMBL/GenBank/DDBJ databases">
        <title>Complete genome sequences of Mycobacterium kansasii strains isolated from rhesus macaques.</title>
        <authorList>
            <person name="Panda A."/>
            <person name="Nagaraj S."/>
            <person name="Zhao X."/>
            <person name="Tettelin H."/>
            <person name="Detolla L.J."/>
        </authorList>
    </citation>
    <scope>NUCLEOTIDE SEQUENCE [LARGE SCALE GENOMIC DNA]</scope>
    <source>
        <strain evidence="4 5">11-3469</strain>
        <strain evidence="3 6">11-3813</strain>
    </source>
</reference>
<dbReference type="Proteomes" id="UP000516380">
    <property type="component" value="Chromosome"/>
</dbReference>
<dbReference type="GO" id="GO:0016740">
    <property type="term" value="F:transferase activity"/>
    <property type="evidence" value="ECO:0007669"/>
    <property type="project" value="UniProtKB-KW"/>
</dbReference>
<accession>A0A1V3WQ41</accession>
<dbReference type="EMBL" id="MVBN01000007">
    <property type="protein sequence ID" value="OOK69650.1"/>
    <property type="molecule type" value="Genomic_DNA"/>
</dbReference>
<protein>
    <submittedName>
        <fullName evidence="2">N-acetyltransferase</fullName>
    </submittedName>
    <submittedName>
        <fullName evidence="3">Putative acetyltransferase</fullName>
    </submittedName>
</protein>
<evidence type="ECO:0000259" key="1">
    <source>
        <dbReference type="PROSITE" id="PS51729"/>
    </source>
</evidence>
<dbReference type="Gene3D" id="3.40.630.30">
    <property type="match status" value="1"/>
</dbReference>
<dbReference type="AlphaFoldDB" id="A0A1V3WQ41"/>
<dbReference type="SUPFAM" id="SSF55729">
    <property type="entry name" value="Acyl-CoA N-acyltransferases (Nat)"/>
    <property type="match status" value="1"/>
</dbReference>
<dbReference type="RefSeq" id="WP_023369776.1">
    <property type="nucleotide sequence ID" value="NZ_BLYZ01000003.1"/>
</dbReference>
<dbReference type="EMBL" id="AP023343">
    <property type="protein sequence ID" value="BCI91900.1"/>
    <property type="molecule type" value="Genomic_DNA"/>
</dbReference>
<reference evidence="2 7" key="2">
    <citation type="submission" date="2020-07" db="EMBL/GenBank/DDBJ databases">
        <title>Mycobacterium kansasii (former subtype) with zoonotic potential isolated from diseased indoor pet cat, Japan.</title>
        <authorList>
            <person name="Fukano H."/>
            <person name="Terazono T."/>
            <person name="Hoshino Y."/>
        </authorList>
    </citation>
    <scope>NUCLEOTIDE SEQUENCE [LARGE SCALE GENOMIC DNA]</scope>
    <source>
        <strain evidence="2 7">Kuro-I</strain>
    </source>
</reference>
<evidence type="ECO:0000313" key="5">
    <source>
        <dbReference type="Proteomes" id="UP000188532"/>
    </source>
</evidence>
<dbReference type="EMBL" id="MVBM01000007">
    <property type="protein sequence ID" value="OOK69089.1"/>
    <property type="molecule type" value="Genomic_DNA"/>
</dbReference>
<name>A0A1V3WQ41_MYCKA</name>
<evidence type="ECO:0000313" key="6">
    <source>
        <dbReference type="Proteomes" id="UP000189229"/>
    </source>
</evidence>
<dbReference type="PANTHER" id="PTHR31435:SF10">
    <property type="entry name" value="BSR4717 PROTEIN"/>
    <property type="match status" value="1"/>
</dbReference>
<proteinExistence type="predicted"/>
<dbReference type="PROSITE" id="PS51729">
    <property type="entry name" value="GNAT_YJDJ"/>
    <property type="match status" value="1"/>
</dbReference>
<dbReference type="InterPro" id="IPR031165">
    <property type="entry name" value="GNAT_YJDJ"/>
</dbReference>
<evidence type="ECO:0000313" key="2">
    <source>
        <dbReference type="EMBL" id="BCI91900.1"/>
    </source>
</evidence>
<evidence type="ECO:0000313" key="7">
    <source>
        <dbReference type="Proteomes" id="UP000516380"/>
    </source>
</evidence>
<gene>
    <name evidence="4" type="ORF">BZL29_6052</name>
    <name evidence="3" type="ORF">BZL30_6881</name>
    <name evidence="2" type="ORF">NIIDMKKI_71060</name>
</gene>
<sequence length="114" mass="12394">MTEPTVTNATENKRYEISADGVRAGLTAYVDTADTGGQRIFYHTEVDDKFAGRGLANRLIAAALADTRASGKRIVAICPFVAAYVDKHDDYDDILDPITPQAHAAVRARTRVRA</sequence>
<organism evidence="3 6">
    <name type="scientific">Mycobacterium kansasii</name>
    <dbReference type="NCBI Taxonomy" id="1768"/>
    <lineage>
        <taxon>Bacteria</taxon>
        <taxon>Bacillati</taxon>
        <taxon>Actinomycetota</taxon>
        <taxon>Actinomycetes</taxon>
        <taxon>Mycobacteriales</taxon>
        <taxon>Mycobacteriaceae</taxon>
        <taxon>Mycobacterium</taxon>
    </lineage>
</organism>
<dbReference type="STRING" id="1768.B1T50_16770"/>
<dbReference type="Proteomes" id="UP000189229">
    <property type="component" value="Unassembled WGS sequence"/>
</dbReference>
<keyword evidence="3" id="KW-0808">Transferase</keyword>
<dbReference type="Proteomes" id="UP000188532">
    <property type="component" value="Unassembled WGS sequence"/>
</dbReference>